<name>A0A382E834_9ZZZZ</name>
<keyword evidence="3" id="KW-0560">Oxidoreductase</keyword>
<evidence type="ECO:0000313" key="6">
    <source>
        <dbReference type="EMBL" id="SVB46153.1"/>
    </source>
</evidence>
<organism evidence="6">
    <name type="scientific">marine metagenome</name>
    <dbReference type="NCBI Taxonomy" id="408172"/>
    <lineage>
        <taxon>unclassified sequences</taxon>
        <taxon>metagenomes</taxon>
        <taxon>ecological metagenomes</taxon>
    </lineage>
</organism>
<dbReference type="AlphaFoldDB" id="A0A382E834"/>
<dbReference type="GO" id="GO:0034599">
    <property type="term" value="P:cellular response to oxidative stress"/>
    <property type="evidence" value="ECO:0007669"/>
    <property type="project" value="InterPro"/>
</dbReference>
<dbReference type="PANTHER" id="PTHR10430">
    <property type="entry name" value="PEROXIREDOXIN"/>
    <property type="match status" value="1"/>
</dbReference>
<dbReference type="InterPro" id="IPR037944">
    <property type="entry name" value="PRX5-like"/>
</dbReference>
<accession>A0A382E834</accession>
<evidence type="ECO:0000256" key="2">
    <source>
        <dbReference type="ARBA" id="ARBA00022862"/>
    </source>
</evidence>
<dbReference type="InterPro" id="IPR013766">
    <property type="entry name" value="Thioredoxin_domain"/>
</dbReference>
<evidence type="ECO:0000256" key="1">
    <source>
        <dbReference type="ARBA" id="ARBA00022559"/>
    </source>
</evidence>
<evidence type="ECO:0000259" key="5">
    <source>
        <dbReference type="PROSITE" id="PS51352"/>
    </source>
</evidence>
<dbReference type="FunFam" id="3.40.30.10:FF:000020">
    <property type="entry name" value="Peroxiredoxin"/>
    <property type="match status" value="1"/>
</dbReference>
<dbReference type="InterPro" id="IPR036249">
    <property type="entry name" value="Thioredoxin-like_sf"/>
</dbReference>
<dbReference type="SUPFAM" id="SSF52833">
    <property type="entry name" value="Thioredoxin-like"/>
    <property type="match status" value="2"/>
</dbReference>
<protein>
    <recommendedName>
        <fullName evidence="5">Thioredoxin domain-containing protein</fullName>
    </recommendedName>
</protein>
<keyword evidence="2" id="KW-0049">Antioxidant</keyword>
<keyword evidence="4" id="KW-0676">Redox-active center</keyword>
<dbReference type="InterPro" id="IPR000866">
    <property type="entry name" value="AhpC/TSA"/>
</dbReference>
<evidence type="ECO:0000256" key="3">
    <source>
        <dbReference type="ARBA" id="ARBA00023002"/>
    </source>
</evidence>
<dbReference type="Gene3D" id="3.40.30.10">
    <property type="entry name" value="Glutaredoxin"/>
    <property type="match status" value="2"/>
</dbReference>
<reference evidence="6" key="1">
    <citation type="submission" date="2018-05" db="EMBL/GenBank/DDBJ databases">
        <authorList>
            <person name="Lanie J.A."/>
            <person name="Ng W.-L."/>
            <person name="Kazmierczak K.M."/>
            <person name="Andrzejewski T.M."/>
            <person name="Davidsen T.M."/>
            <person name="Wayne K.J."/>
            <person name="Tettelin H."/>
            <person name="Glass J.I."/>
            <person name="Rusch D."/>
            <person name="Podicherti R."/>
            <person name="Tsui H.-C.T."/>
            <person name="Winkler M.E."/>
        </authorList>
    </citation>
    <scope>NUCLEOTIDE SEQUENCE</scope>
</reference>
<dbReference type="InterPro" id="IPR013740">
    <property type="entry name" value="Redoxin"/>
</dbReference>
<dbReference type="PANTHER" id="PTHR10430:SF16">
    <property type="entry name" value="PEROXIREDOXIN-5, MITOCHONDRIAL"/>
    <property type="match status" value="1"/>
</dbReference>
<dbReference type="Pfam" id="PF08534">
    <property type="entry name" value="Redoxin"/>
    <property type="match status" value="1"/>
</dbReference>
<keyword evidence="1" id="KW-0575">Peroxidase</keyword>
<evidence type="ECO:0000256" key="4">
    <source>
        <dbReference type="ARBA" id="ARBA00023284"/>
    </source>
</evidence>
<feature type="domain" description="Thioredoxin" evidence="5">
    <location>
        <begin position="147"/>
        <end position="304"/>
    </location>
</feature>
<dbReference type="GO" id="GO:0005737">
    <property type="term" value="C:cytoplasm"/>
    <property type="evidence" value="ECO:0007669"/>
    <property type="project" value="TreeGrafter"/>
</dbReference>
<gene>
    <name evidence="6" type="ORF">METZ01_LOCUS199007</name>
</gene>
<proteinExistence type="predicted"/>
<dbReference type="GO" id="GO:0042744">
    <property type="term" value="P:hydrogen peroxide catabolic process"/>
    <property type="evidence" value="ECO:0007669"/>
    <property type="project" value="TreeGrafter"/>
</dbReference>
<dbReference type="CDD" id="cd03013">
    <property type="entry name" value="PRX5_like"/>
    <property type="match status" value="1"/>
</dbReference>
<dbReference type="GO" id="GO:0045454">
    <property type="term" value="P:cell redox homeostasis"/>
    <property type="evidence" value="ECO:0007669"/>
    <property type="project" value="TreeGrafter"/>
</dbReference>
<dbReference type="EMBL" id="UINC01042898">
    <property type="protein sequence ID" value="SVB46153.1"/>
    <property type="molecule type" value="Genomic_DNA"/>
</dbReference>
<dbReference type="Pfam" id="PF00578">
    <property type="entry name" value="AhpC-TSA"/>
    <property type="match status" value="1"/>
</dbReference>
<sequence>MFSQRFKLVPERLFPNQLGIMTGPQEYRGQHVVLWWIDSFLGSNAVKDWDWLRDSYLEFAARGVAVLAVSRETTAVNKGFADRLQIPFDVLSDPDQFLAGATLGVARELNHGGLFLIDPEGRTVKWSMGSQIADDVKRLTAYLDARRLIGDRIPTVNVHQLVDGNPLTFNVNHLFAGKKVILFAVPGAFTPTCTAEHLPGYVHQSEMIRKKGVEDIICLSVNDPFVMEAWGKTQAVEGKVSMVSDGSGHFSRAMGLAIDLLAVGFGLRSKRYAMIVDDSVIVHLNVEDGLGLGISDASTMLELL</sequence>
<dbReference type="GO" id="GO:0008379">
    <property type="term" value="F:thioredoxin peroxidase activity"/>
    <property type="evidence" value="ECO:0007669"/>
    <property type="project" value="InterPro"/>
</dbReference>
<dbReference type="PROSITE" id="PS51352">
    <property type="entry name" value="THIOREDOXIN_2"/>
    <property type="match status" value="1"/>
</dbReference>